<reference evidence="1 2" key="1">
    <citation type="journal article" date="2006" name="Int. J. Syst. Evol. Microbiol.">
        <title>Chryseobacterium hispanicum sp. nov., isolated from the drinking water distribution system of Sevilla, Spain.</title>
        <authorList>
            <person name="Gallego V."/>
            <person name="Garcia M.T."/>
            <person name="Ventosa A."/>
        </authorList>
    </citation>
    <scope>NUCLEOTIDE SEQUENCE [LARGE SCALE GENOMIC DNA]</scope>
    <source>
        <strain evidence="1 2">KCTC 22104</strain>
    </source>
</reference>
<evidence type="ECO:0000313" key="2">
    <source>
        <dbReference type="Proteomes" id="UP000256326"/>
    </source>
</evidence>
<dbReference type="Pfam" id="PF14539">
    <property type="entry name" value="DUF4442"/>
    <property type="match status" value="1"/>
</dbReference>
<protein>
    <submittedName>
        <fullName evidence="1">Thioesterase</fullName>
    </submittedName>
</protein>
<dbReference type="SUPFAM" id="SSF54637">
    <property type="entry name" value="Thioesterase/thiol ester dehydrase-isomerase"/>
    <property type="match status" value="1"/>
</dbReference>
<proteinExistence type="predicted"/>
<dbReference type="RefSeq" id="WP_116035100.1">
    <property type="nucleotide sequence ID" value="NZ_JBHLVV010000062.1"/>
</dbReference>
<dbReference type="AlphaFoldDB" id="A0A3D9CXC2"/>
<dbReference type="InterPro" id="IPR027961">
    <property type="entry name" value="DUF4442"/>
</dbReference>
<dbReference type="OrthoDB" id="9153186at2"/>
<organism evidence="1 2">
    <name type="scientific">Epilithonimonas hispanica</name>
    <dbReference type="NCBI Taxonomy" id="358687"/>
    <lineage>
        <taxon>Bacteria</taxon>
        <taxon>Pseudomonadati</taxon>
        <taxon>Bacteroidota</taxon>
        <taxon>Flavobacteriia</taxon>
        <taxon>Flavobacteriales</taxon>
        <taxon>Weeksellaceae</taxon>
        <taxon>Chryseobacterium group</taxon>
        <taxon>Epilithonimonas</taxon>
    </lineage>
</organism>
<dbReference type="EMBL" id="QNUG01000018">
    <property type="protein sequence ID" value="REC70298.1"/>
    <property type="molecule type" value="Genomic_DNA"/>
</dbReference>
<dbReference type="Proteomes" id="UP000256326">
    <property type="component" value="Unassembled WGS sequence"/>
</dbReference>
<name>A0A3D9CXC2_9FLAO</name>
<accession>A0A3D9CXC2</accession>
<keyword evidence="2" id="KW-1185">Reference proteome</keyword>
<gene>
    <name evidence="1" type="ORF">DRF58_09960</name>
</gene>
<dbReference type="Gene3D" id="3.10.129.10">
    <property type="entry name" value="Hotdog Thioesterase"/>
    <property type="match status" value="1"/>
</dbReference>
<dbReference type="InterPro" id="IPR029069">
    <property type="entry name" value="HotDog_dom_sf"/>
</dbReference>
<evidence type="ECO:0000313" key="1">
    <source>
        <dbReference type="EMBL" id="REC70298.1"/>
    </source>
</evidence>
<sequence length="150" mass="16655">MNKETFKQLLTTQIPIAWIAGVRLESAAENEIKTYVELDFLNQNPFKSMFWAVEGMAAEFAGGMMLLEKIRKSGKNISTLVTKNEAVFTKKAVGKIVFTCGQGEEIDQAIREAVKTNEGITIKLTSLGTDEAGEQVAQFDFTWSIKLRNG</sequence>
<comment type="caution">
    <text evidence="1">The sequence shown here is derived from an EMBL/GenBank/DDBJ whole genome shotgun (WGS) entry which is preliminary data.</text>
</comment>